<evidence type="ECO:0000313" key="2">
    <source>
        <dbReference type="EMBL" id="PQD96808.1"/>
    </source>
</evidence>
<feature type="transmembrane region" description="Helical" evidence="1">
    <location>
        <begin position="257"/>
        <end position="283"/>
    </location>
</feature>
<dbReference type="PANTHER" id="PTHR37814:SF1">
    <property type="entry name" value="MEMBRANE PROTEIN"/>
    <property type="match status" value="1"/>
</dbReference>
<organism evidence="2 3">
    <name type="scientific">Pradoshia eiseniae</name>
    <dbReference type="NCBI Taxonomy" id="2064768"/>
    <lineage>
        <taxon>Bacteria</taxon>
        <taxon>Bacillati</taxon>
        <taxon>Bacillota</taxon>
        <taxon>Bacilli</taxon>
        <taxon>Bacillales</taxon>
        <taxon>Bacillaceae</taxon>
        <taxon>Pradoshia</taxon>
    </lineage>
</organism>
<dbReference type="Proteomes" id="UP000239663">
    <property type="component" value="Unassembled WGS sequence"/>
</dbReference>
<feature type="transmembrane region" description="Helical" evidence="1">
    <location>
        <begin position="180"/>
        <end position="205"/>
    </location>
</feature>
<keyword evidence="3" id="KW-1185">Reference proteome</keyword>
<keyword evidence="1" id="KW-0812">Transmembrane</keyword>
<feature type="transmembrane region" description="Helical" evidence="1">
    <location>
        <begin position="85"/>
        <end position="106"/>
    </location>
</feature>
<feature type="transmembrane region" description="Helical" evidence="1">
    <location>
        <begin position="33"/>
        <end position="53"/>
    </location>
</feature>
<name>A0A2S7N452_9BACI</name>
<feature type="transmembrane region" description="Helical" evidence="1">
    <location>
        <begin position="217"/>
        <end position="237"/>
    </location>
</feature>
<dbReference type="PANTHER" id="PTHR37814">
    <property type="entry name" value="CONSERVED MEMBRANE PROTEIN"/>
    <property type="match status" value="1"/>
</dbReference>
<accession>A0A2S7N452</accession>
<feature type="transmembrane region" description="Helical" evidence="1">
    <location>
        <begin position="112"/>
        <end position="131"/>
    </location>
</feature>
<evidence type="ECO:0000313" key="3">
    <source>
        <dbReference type="Proteomes" id="UP000239663"/>
    </source>
</evidence>
<gene>
    <name evidence="2" type="ORF">CYL18_02655</name>
</gene>
<feature type="transmembrane region" description="Helical" evidence="1">
    <location>
        <begin position="138"/>
        <end position="160"/>
    </location>
</feature>
<feature type="transmembrane region" description="Helical" evidence="1">
    <location>
        <begin position="295"/>
        <end position="315"/>
    </location>
</feature>
<feature type="transmembrane region" description="Helical" evidence="1">
    <location>
        <begin position="321"/>
        <end position="342"/>
    </location>
</feature>
<dbReference type="OrthoDB" id="4424890at2"/>
<evidence type="ECO:0000256" key="1">
    <source>
        <dbReference type="SAM" id="Phobius"/>
    </source>
</evidence>
<keyword evidence="1" id="KW-1133">Transmembrane helix</keyword>
<evidence type="ECO:0008006" key="4">
    <source>
        <dbReference type="Google" id="ProtNLM"/>
    </source>
</evidence>
<dbReference type="AlphaFoldDB" id="A0A2S7N452"/>
<keyword evidence="1" id="KW-0472">Membrane</keyword>
<comment type="caution">
    <text evidence="2">The sequence shown here is derived from an EMBL/GenBank/DDBJ whole genome shotgun (WGS) entry which is preliminary data.</text>
</comment>
<dbReference type="EMBL" id="PKOZ01000001">
    <property type="protein sequence ID" value="PQD96808.1"/>
    <property type="molecule type" value="Genomic_DNA"/>
</dbReference>
<dbReference type="RefSeq" id="WP_104847904.1">
    <property type="nucleotide sequence ID" value="NZ_PKOZ01000001.1"/>
</dbReference>
<dbReference type="InterPro" id="IPR038728">
    <property type="entry name" value="YkvI-like"/>
</dbReference>
<protein>
    <recommendedName>
        <fullName evidence="4">Membrane protein YkvI</fullName>
    </recommendedName>
</protein>
<sequence length="363" mass="38783">MKKSIYLAGAFVGVIVGAGFGSGQEILQFFTNFGMFSIPAILLSTVLFAFVGMQVAQLSSHLQATSHKEIITVLCGRYLGNALDIVLSFFLFGVGVIMIAGAGSIVTQQFGIPAFIGAIGMTVITVLTMLLKVERIIGIISSITPFLLVIVIVIVAYALMKNSINPDQVNQYADSTKASAANWVLSGLLYVSFNVAVGFSMLSVIGGTFKDKKQAGIGGIIGGILLGVLLLLINAGMMTDLAVIKNMDMPTLYLANMISPIVGNVLSIILLAMIYNTCVGMFYSFTVRFVPQGRYFGVSVSVVGIIGFALSFAGFTTLVNTVYPIMGYVGFMLLAAITWSWIRSVHHAPLQKSSMQIKADKFN</sequence>
<reference evidence="2 3" key="1">
    <citation type="submission" date="2017-12" db="EMBL/GenBank/DDBJ databases">
        <title>Taxonomic description and draft genome of Pradoshia cofamensis Gen. nov., sp. nov., a thermotolerant bacillale isolated from anterior gut of earthworm Eisenia fetida.</title>
        <authorList>
            <person name="Saha T."/>
            <person name="Chakraborty R."/>
        </authorList>
    </citation>
    <scope>NUCLEOTIDE SEQUENCE [LARGE SCALE GENOMIC DNA]</scope>
    <source>
        <strain evidence="2 3">EAG3</strain>
    </source>
</reference>
<proteinExistence type="predicted"/>